<evidence type="ECO:0000313" key="6">
    <source>
        <dbReference type="EMBL" id="PRX97310.1"/>
    </source>
</evidence>
<reference evidence="6 7" key="1">
    <citation type="submission" date="2018-03" db="EMBL/GenBank/DDBJ databases">
        <title>Genomic Encyclopedia of Archaeal and Bacterial Type Strains, Phase II (KMG-II): from individual species to whole genera.</title>
        <authorList>
            <person name="Goeker M."/>
        </authorList>
    </citation>
    <scope>NUCLEOTIDE SEQUENCE [LARGE SCALE GENOMIC DNA]</scope>
    <source>
        <strain evidence="6 7">DSM 45601</strain>
    </source>
</reference>
<dbReference type="InterPro" id="IPR036244">
    <property type="entry name" value="TipA-like_antibiotic-bd"/>
</dbReference>
<evidence type="ECO:0000256" key="2">
    <source>
        <dbReference type="ARBA" id="ARBA00023125"/>
    </source>
</evidence>
<gene>
    <name evidence="6" type="ORF">CLV72_106347</name>
</gene>
<keyword evidence="4" id="KW-0804">Transcription</keyword>
<evidence type="ECO:0000313" key="7">
    <source>
        <dbReference type="Proteomes" id="UP000237846"/>
    </source>
</evidence>
<dbReference type="PRINTS" id="PR00040">
    <property type="entry name" value="HTHMERR"/>
</dbReference>
<comment type="caution">
    <text evidence="6">The sequence shown here is derived from an EMBL/GenBank/DDBJ whole genome shotgun (WGS) entry which is preliminary data.</text>
</comment>
<dbReference type="RefSeq" id="WP_106249282.1">
    <property type="nucleotide sequence ID" value="NZ_PVZC01000006.1"/>
</dbReference>
<dbReference type="InterPro" id="IPR047057">
    <property type="entry name" value="MerR_fam"/>
</dbReference>
<keyword evidence="2 6" id="KW-0238">DNA-binding</keyword>
<protein>
    <submittedName>
        <fullName evidence="6">DNA-binding transcriptional MerR regulator</fullName>
    </submittedName>
</protein>
<dbReference type="CDD" id="cd01106">
    <property type="entry name" value="HTH_TipAL-Mta"/>
    <property type="match status" value="1"/>
</dbReference>
<organism evidence="6 7">
    <name type="scientific">Allonocardiopsis opalescens</name>
    <dbReference type="NCBI Taxonomy" id="1144618"/>
    <lineage>
        <taxon>Bacteria</taxon>
        <taxon>Bacillati</taxon>
        <taxon>Actinomycetota</taxon>
        <taxon>Actinomycetes</taxon>
        <taxon>Streptosporangiales</taxon>
        <taxon>Allonocardiopsis</taxon>
    </lineage>
</organism>
<evidence type="ECO:0000256" key="4">
    <source>
        <dbReference type="ARBA" id="ARBA00023163"/>
    </source>
</evidence>
<keyword evidence="3" id="KW-0010">Activator</keyword>
<dbReference type="EMBL" id="PVZC01000006">
    <property type="protein sequence ID" value="PRX97310.1"/>
    <property type="molecule type" value="Genomic_DNA"/>
</dbReference>
<dbReference type="PANTHER" id="PTHR30204:SF90">
    <property type="entry name" value="HTH-TYPE TRANSCRIPTIONAL ACTIVATOR MTA"/>
    <property type="match status" value="1"/>
</dbReference>
<dbReference type="InterPro" id="IPR009061">
    <property type="entry name" value="DNA-bd_dom_put_sf"/>
</dbReference>
<dbReference type="SUPFAM" id="SSF89082">
    <property type="entry name" value="Antibiotic binding domain of TipA-like multidrug resistance regulators"/>
    <property type="match status" value="1"/>
</dbReference>
<dbReference type="Proteomes" id="UP000237846">
    <property type="component" value="Unassembled WGS sequence"/>
</dbReference>
<dbReference type="Gene3D" id="1.10.1660.10">
    <property type="match status" value="1"/>
</dbReference>
<keyword evidence="1" id="KW-0805">Transcription regulation</keyword>
<proteinExistence type="predicted"/>
<dbReference type="GO" id="GO:0003700">
    <property type="term" value="F:DNA-binding transcription factor activity"/>
    <property type="evidence" value="ECO:0007669"/>
    <property type="project" value="InterPro"/>
</dbReference>
<dbReference type="PROSITE" id="PS00552">
    <property type="entry name" value="HTH_MERR_1"/>
    <property type="match status" value="1"/>
</dbReference>
<accession>A0A2T0Q0J6</accession>
<dbReference type="SUPFAM" id="SSF46955">
    <property type="entry name" value="Putative DNA-binding domain"/>
    <property type="match status" value="1"/>
</dbReference>
<evidence type="ECO:0000256" key="1">
    <source>
        <dbReference type="ARBA" id="ARBA00023015"/>
    </source>
</evidence>
<dbReference type="SMART" id="SM00422">
    <property type="entry name" value="HTH_MERR"/>
    <property type="match status" value="1"/>
</dbReference>
<evidence type="ECO:0000259" key="5">
    <source>
        <dbReference type="PROSITE" id="PS50937"/>
    </source>
</evidence>
<dbReference type="AlphaFoldDB" id="A0A2T0Q0J6"/>
<dbReference type="Pfam" id="PF13411">
    <property type="entry name" value="MerR_1"/>
    <property type="match status" value="1"/>
</dbReference>
<keyword evidence="7" id="KW-1185">Reference proteome</keyword>
<name>A0A2T0Q0J6_9ACTN</name>
<dbReference type="OrthoDB" id="9809391at2"/>
<dbReference type="PANTHER" id="PTHR30204">
    <property type="entry name" value="REDOX-CYCLING DRUG-SENSING TRANSCRIPTIONAL ACTIVATOR SOXR"/>
    <property type="match status" value="1"/>
</dbReference>
<sequence length="256" mass="28897">MDHSVGEVAAFAGVTVRTLHHYDRIGLLRPTGRSGAGYRRYGECDLERLQQILFYRELGFSLDDIGTILDDPSTDSAAHLRRQHRLLNERIGRLRGMVAAVERALEAMTMGNALTPQERFELFGDYLADDYAKEAEERWGGTAEWDESQRKTAAYTKDDWRRLKAEGADVERRLAEAMRDGAEPSSTRAMDLAEEHRSHITRWFYTCDTAIHRGLTAMYAEDPRFRAYYDGAAPGLAEYVRDAAAANADRVEAAEG</sequence>
<dbReference type="InterPro" id="IPR000551">
    <property type="entry name" value="MerR-type_HTH_dom"/>
</dbReference>
<dbReference type="PROSITE" id="PS50937">
    <property type="entry name" value="HTH_MERR_2"/>
    <property type="match status" value="1"/>
</dbReference>
<dbReference type="Gene3D" id="1.10.490.50">
    <property type="entry name" value="Antibiotic binding domain of TipA-like multidrug resistance regulators"/>
    <property type="match status" value="1"/>
</dbReference>
<dbReference type="Pfam" id="PF07739">
    <property type="entry name" value="TipAS"/>
    <property type="match status" value="1"/>
</dbReference>
<dbReference type="GO" id="GO:0003677">
    <property type="term" value="F:DNA binding"/>
    <property type="evidence" value="ECO:0007669"/>
    <property type="project" value="UniProtKB-KW"/>
</dbReference>
<dbReference type="InterPro" id="IPR012925">
    <property type="entry name" value="TipAS_dom"/>
</dbReference>
<evidence type="ECO:0000256" key="3">
    <source>
        <dbReference type="ARBA" id="ARBA00023159"/>
    </source>
</evidence>
<feature type="domain" description="HTH merR-type" evidence="5">
    <location>
        <begin position="1"/>
        <end position="71"/>
    </location>
</feature>